<reference evidence="2 3" key="1">
    <citation type="submission" date="2019-07" db="EMBL/GenBank/DDBJ databases">
        <title>Thalassofilum flectens gen. nov., sp. nov., a novel moderate thermophilic anaerobe from a shallow sea hot spring in Kunashir Island (Russia), representing a new family in the order Bacteroidales, and proposal of Thalassofilacea fam. nov.</title>
        <authorList>
            <person name="Kochetkova T.V."/>
            <person name="Podosokorskaya O.A."/>
            <person name="Novikov A."/>
            <person name="Elcheninov A.G."/>
            <person name="Toshchakov S.V."/>
            <person name="Kublanov I.V."/>
        </authorList>
    </citation>
    <scope>NUCLEOTIDE SEQUENCE [LARGE SCALE GENOMIC DNA]</scope>
    <source>
        <strain evidence="2 3">38-H</strain>
    </source>
</reference>
<dbReference type="AlphaFoldDB" id="A0A7D3XY06"/>
<dbReference type="Proteomes" id="UP000500961">
    <property type="component" value="Chromosome"/>
</dbReference>
<organism evidence="2 3">
    <name type="scientific">Tenuifilum thalassicum</name>
    <dbReference type="NCBI Taxonomy" id="2590900"/>
    <lineage>
        <taxon>Bacteria</taxon>
        <taxon>Pseudomonadati</taxon>
        <taxon>Bacteroidota</taxon>
        <taxon>Bacteroidia</taxon>
        <taxon>Bacteroidales</taxon>
        <taxon>Tenuifilaceae</taxon>
        <taxon>Tenuifilum</taxon>
    </lineage>
</organism>
<sequence length="77" mass="9122">MIAIFKFIVYFTLALFLLGLVGRLLLRFWLNRIYKRMNPDNNSSTGKRGSNIFSTAKRKKKIIDKNQGEYIEYEEVE</sequence>
<feature type="transmembrane region" description="Helical" evidence="1">
    <location>
        <begin position="7"/>
        <end position="26"/>
    </location>
</feature>
<keyword evidence="1" id="KW-0812">Transmembrane</keyword>
<proteinExistence type="predicted"/>
<dbReference type="KEGG" id="ttz:FHG85_00205"/>
<dbReference type="RefSeq" id="WP_173072269.1">
    <property type="nucleotide sequence ID" value="NZ_CP041345.1"/>
</dbReference>
<keyword evidence="1" id="KW-1133">Transmembrane helix</keyword>
<evidence type="ECO:0000313" key="2">
    <source>
        <dbReference type="EMBL" id="QKG78753.1"/>
    </source>
</evidence>
<evidence type="ECO:0008006" key="4">
    <source>
        <dbReference type="Google" id="ProtNLM"/>
    </source>
</evidence>
<keyword evidence="3" id="KW-1185">Reference proteome</keyword>
<dbReference type="EMBL" id="CP041345">
    <property type="protein sequence ID" value="QKG78753.1"/>
    <property type="molecule type" value="Genomic_DNA"/>
</dbReference>
<name>A0A7D3XY06_9BACT</name>
<evidence type="ECO:0000256" key="1">
    <source>
        <dbReference type="SAM" id="Phobius"/>
    </source>
</evidence>
<accession>A0A7D3XY06</accession>
<protein>
    <recommendedName>
        <fullName evidence="4">DUF4834 family protein</fullName>
    </recommendedName>
</protein>
<gene>
    <name evidence="2" type="ORF">FHG85_00205</name>
</gene>
<keyword evidence="1" id="KW-0472">Membrane</keyword>
<evidence type="ECO:0000313" key="3">
    <source>
        <dbReference type="Proteomes" id="UP000500961"/>
    </source>
</evidence>